<proteinExistence type="predicted"/>
<dbReference type="RefSeq" id="WP_146874475.1">
    <property type="nucleotide sequence ID" value="NZ_BJXV01000008.1"/>
</dbReference>
<protein>
    <submittedName>
        <fullName evidence="2">Uncharacterized protein</fullName>
    </submittedName>
</protein>
<keyword evidence="3" id="KW-1185">Reference proteome</keyword>
<feature type="region of interest" description="Disordered" evidence="1">
    <location>
        <begin position="1"/>
        <end position="32"/>
    </location>
</feature>
<name>A0A511UMI7_9GAMM</name>
<evidence type="ECO:0000313" key="3">
    <source>
        <dbReference type="Proteomes" id="UP000321303"/>
    </source>
</evidence>
<gene>
    <name evidence="2" type="ORF">HVA01_14810</name>
</gene>
<dbReference type="AlphaFoldDB" id="A0A511UMI7"/>
<dbReference type="OrthoDB" id="6183023at2"/>
<dbReference type="Proteomes" id="UP000321303">
    <property type="component" value="Unassembled WGS sequence"/>
</dbReference>
<comment type="caution">
    <text evidence="2">The sequence shown here is derived from an EMBL/GenBank/DDBJ whole genome shotgun (WGS) entry which is preliminary data.</text>
</comment>
<accession>A0A511UMI7</accession>
<evidence type="ECO:0000256" key="1">
    <source>
        <dbReference type="SAM" id="MobiDB-lite"/>
    </source>
</evidence>
<reference evidence="2 3" key="1">
    <citation type="submission" date="2019-07" db="EMBL/GenBank/DDBJ databases">
        <title>Whole genome shotgun sequence of Halomonas variabilis NBRC 102410.</title>
        <authorList>
            <person name="Hosoyama A."/>
            <person name="Uohara A."/>
            <person name="Ohji S."/>
            <person name="Ichikawa N."/>
        </authorList>
    </citation>
    <scope>NUCLEOTIDE SEQUENCE [LARGE SCALE GENOMIC DNA]</scope>
    <source>
        <strain evidence="2 3">NBRC 102410</strain>
    </source>
</reference>
<evidence type="ECO:0000313" key="2">
    <source>
        <dbReference type="EMBL" id="GEN27835.1"/>
    </source>
</evidence>
<organism evidence="2 3">
    <name type="scientific">Halovibrio variabilis</name>
    <dbReference type="NCBI Taxonomy" id="31910"/>
    <lineage>
        <taxon>Bacteria</taxon>
        <taxon>Pseudomonadati</taxon>
        <taxon>Pseudomonadota</taxon>
        <taxon>Gammaproteobacteria</taxon>
        <taxon>Oceanospirillales</taxon>
        <taxon>Halomonadaceae</taxon>
        <taxon>Halovibrio</taxon>
    </lineage>
</organism>
<dbReference type="EMBL" id="BJXV01000008">
    <property type="protein sequence ID" value="GEN27835.1"/>
    <property type="molecule type" value="Genomic_DNA"/>
</dbReference>
<sequence length="101" mass="11435">MHQHIEWDDPGSASVMQYFKNDPNHDGQPAPGDILSARYSRAMVRIKVDAYREDDAVSIGEVVAIIDSNGERHQHHNKLEVGHIVRLPDDKRALETPPQED</sequence>